<sequence>DICFLDVTVLHEGKVPFWWMSVPVRVFSNKSHDGDFSSEGEKLFIEYSDEHGIIRIDLLKV</sequence>
<dbReference type="Proteomes" id="UP001159405">
    <property type="component" value="Unassembled WGS sequence"/>
</dbReference>
<evidence type="ECO:0008006" key="3">
    <source>
        <dbReference type="Google" id="ProtNLM"/>
    </source>
</evidence>
<comment type="caution">
    <text evidence="1">The sequence shown here is derived from an EMBL/GenBank/DDBJ whole genome shotgun (WGS) entry which is preliminary data.</text>
</comment>
<proteinExistence type="predicted"/>
<accession>A0ABN8N9T0</accession>
<evidence type="ECO:0000313" key="1">
    <source>
        <dbReference type="EMBL" id="CAH3044926.1"/>
    </source>
</evidence>
<feature type="non-terminal residue" evidence="1">
    <location>
        <position position="61"/>
    </location>
</feature>
<organism evidence="1 2">
    <name type="scientific">Porites lobata</name>
    <dbReference type="NCBI Taxonomy" id="104759"/>
    <lineage>
        <taxon>Eukaryota</taxon>
        <taxon>Metazoa</taxon>
        <taxon>Cnidaria</taxon>
        <taxon>Anthozoa</taxon>
        <taxon>Hexacorallia</taxon>
        <taxon>Scleractinia</taxon>
        <taxon>Fungiina</taxon>
        <taxon>Poritidae</taxon>
        <taxon>Porites</taxon>
    </lineage>
</organism>
<feature type="non-terminal residue" evidence="1">
    <location>
        <position position="1"/>
    </location>
</feature>
<keyword evidence="2" id="KW-1185">Reference proteome</keyword>
<reference evidence="1 2" key="1">
    <citation type="submission" date="2022-05" db="EMBL/GenBank/DDBJ databases">
        <authorList>
            <consortium name="Genoscope - CEA"/>
            <person name="William W."/>
        </authorList>
    </citation>
    <scope>NUCLEOTIDE SEQUENCE [LARGE SCALE GENOMIC DNA]</scope>
</reference>
<dbReference type="EMBL" id="CALNXK010000012">
    <property type="protein sequence ID" value="CAH3044926.1"/>
    <property type="molecule type" value="Genomic_DNA"/>
</dbReference>
<gene>
    <name evidence="1" type="ORF">PLOB_00004547</name>
</gene>
<protein>
    <recommendedName>
        <fullName evidence="3">F-box protein</fullName>
    </recommendedName>
</protein>
<name>A0ABN8N9T0_9CNID</name>
<evidence type="ECO:0000313" key="2">
    <source>
        <dbReference type="Proteomes" id="UP001159405"/>
    </source>
</evidence>